<dbReference type="InterPro" id="IPR051922">
    <property type="entry name" value="Bact_Sporulation_Assoc"/>
</dbReference>
<evidence type="ECO:0000313" key="4">
    <source>
        <dbReference type="EMBL" id="OZU88424.1"/>
    </source>
</evidence>
<feature type="domain" description="Sporulation stage II protein D amidase enhancer LytB N-terminal" evidence="3">
    <location>
        <begin position="128"/>
        <end position="228"/>
    </location>
</feature>
<comment type="caution">
    <text evidence="4">The sequence shown here is derived from an EMBL/GenBank/DDBJ whole genome shotgun (WGS) entry which is preliminary data.</text>
</comment>
<dbReference type="NCBIfam" id="TIGR02669">
    <property type="entry name" value="SpoIID_LytB"/>
    <property type="match status" value="1"/>
</dbReference>
<sequence length="399" mass="45430">MKKSNYNSNKLPKAWKKKKSRLAKQIKAKQQQVISQKTNNTGHQPDYRKKRLPLKRKRQFLTGQSPSWRLPAVLLVASLVAIILVIPTLIVIPFVKDAENEAGTIEKAADPEIEQDTSPFAVTVMRSKSEKTEDVPLETYVSRVVASEMPAEFEMEALKAQALAARTYVVNHILYQDDKTEYDVTDTVQHQVYKDELELKKIFEDNYTEKMNKIKQAVESTKGEILTYENALITPAFFSTSNGFTENSEDYWENEVPYLRSVESKWDEASPKFLDQKIFAVNEVEKVLNIDLPENSALDIEVTRTESKRVDELSIAGKIFSGRDVREKLELRSSDFTIKQKNDHLIFTTKGFGHGIGMSQYGANGMAKEGKTYKDIVKYYYKDVEVSTVTDTAPTLVAK</sequence>
<dbReference type="InterPro" id="IPR014225">
    <property type="entry name" value="Spore_II_D_firmicutes"/>
</dbReference>
<dbReference type="AlphaFoldDB" id="A0A265NAC0"/>
<name>A0A265NAC0_9BACI</name>
<dbReference type="NCBIfam" id="TIGR02870">
    <property type="entry name" value="spore_II_D"/>
    <property type="match status" value="1"/>
</dbReference>
<accession>A0A265NAC0</accession>
<dbReference type="GO" id="GO:0030435">
    <property type="term" value="P:sporulation resulting in formation of a cellular spore"/>
    <property type="evidence" value="ECO:0007669"/>
    <property type="project" value="InterPro"/>
</dbReference>
<feature type="region of interest" description="Disordered" evidence="1">
    <location>
        <begin position="26"/>
        <end position="47"/>
    </location>
</feature>
<dbReference type="Pfam" id="PF08486">
    <property type="entry name" value="SpoIID"/>
    <property type="match status" value="1"/>
</dbReference>
<evidence type="ECO:0000313" key="5">
    <source>
        <dbReference type="Proteomes" id="UP000216498"/>
    </source>
</evidence>
<dbReference type="Proteomes" id="UP000216498">
    <property type="component" value="Unassembled WGS sequence"/>
</dbReference>
<dbReference type="InterPro" id="IPR013693">
    <property type="entry name" value="SpoIID/LytB_N"/>
</dbReference>
<evidence type="ECO:0000259" key="3">
    <source>
        <dbReference type="Pfam" id="PF08486"/>
    </source>
</evidence>
<evidence type="ECO:0000256" key="1">
    <source>
        <dbReference type="SAM" id="MobiDB-lite"/>
    </source>
</evidence>
<protein>
    <submittedName>
        <fullName evidence="4">Stage II sporulation protein D</fullName>
    </submittedName>
</protein>
<feature type="compositionally biased region" description="Low complexity" evidence="1">
    <location>
        <begin position="28"/>
        <end position="37"/>
    </location>
</feature>
<dbReference type="InterPro" id="IPR013486">
    <property type="entry name" value="SpoIID/LytB"/>
</dbReference>
<dbReference type="EMBL" id="NPMS01000005">
    <property type="protein sequence ID" value="OZU88424.1"/>
    <property type="molecule type" value="Genomic_DNA"/>
</dbReference>
<dbReference type="PANTHER" id="PTHR30032">
    <property type="entry name" value="N-ACETYLMURAMOYL-L-ALANINE AMIDASE-RELATED"/>
    <property type="match status" value="1"/>
</dbReference>
<keyword evidence="2" id="KW-1133">Transmembrane helix</keyword>
<reference evidence="4 5" key="1">
    <citation type="submission" date="2017-08" db="EMBL/GenBank/DDBJ databases">
        <title>Virgibacillus indicus sp. nov. and Virgibacillus profoundi sp. nov, two moderately halophilic bacteria isolated from marine sediment by using the Microfluidic Streak Plate.</title>
        <authorList>
            <person name="Xu B."/>
            <person name="Hu B."/>
            <person name="Wang J."/>
            <person name="Zhu Y."/>
            <person name="Huang L."/>
            <person name="Du W."/>
            <person name="Huang Y."/>
        </authorList>
    </citation>
    <scope>NUCLEOTIDE SEQUENCE [LARGE SCALE GENOMIC DNA]</scope>
    <source>
        <strain evidence="4 5">IO3-P2-C2</strain>
    </source>
</reference>
<dbReference type="PANTHER" id="PTHR30032:SF4">
    <property type="entry name" value="AMIDASE ENHANCER"/>
    <property type="match status" value="1"/>
</dbReference>
<dbReference type="GO" id="GO:0030288">
    <property type="term" value="C:outer membrane-bounded periplasmic space"/>
    <property type="evidence" value="ECO:0007669"/>
    <property type="project" value="TreeGrafter"/>
</dbReference>
<gene>
    <name evidence="4" type="primary">spoIID</name>
    <name evidence="4" type="ORF">CIL03_12315</name>
</gene>
<dbReference type="RefSeq" id="WP_094886163.1">
    <property type="nucleotide sequence ID" value="NZ_NPMS01000005.1"/>
</dbReference>
<organism evidence="4 5">
    <name type="scientific">Virgibacillus indicus</name>
    <dbReference type="NCBI Taxonomy" id="2024554"/>
    <lineage>
        <taxon>Bacteria</taxon>
        <taxon>Bacillati</taxon>
        <taxon>Bacillota</taxon>
        <taxon>Bacilli</taxon>
        <taxon>Bacillales</taxon>
        <taxon>Bacillaceae</taxon>
        <taxon>Virgibacillus</taxon>
    </lineage>
</organism>
<keyword evidence="2" id="KW-0812">Transmembrane</keyword>
<evidence type="ECO:0000256" key="2">
    <source>
        <dbReference type="SAM" id="Phobius"/>
    </source>
</evidence>
<feature type="transmembrane region" description="Helical" evidence="2">
    <location>
        <begin position="72"/>
        <end position="95"/>
    </location>
</feature>
<proteinExistence type="predicted"/>
<dbReference type="OrthoDB" id="9794671at2"/>
<keyword evidence="5" id="KW-1185">Reference proteome</keyword>
<keyword evidence="2" id="KW-0472">Membrane</keyword>